<evidence type="ECO:0000313" key="2">
    <source>
        <dbReference type="EMBL" id="KAF6802575.1"/>
    </source>
</evidence>
<proteinExistence type="predicted"/>
<feature type="region of interest" description="Disordered" evidence="1">
    <location>
        <begin position="185"/>
        <end position="225"/>
    </location>
</feature>
<protein>
    <submittedName>
        <fullName evidence="2">Serine/threonine-protein kinase</fullName>
    </submittedName>
</protein>
<gene>
    <name evidence="2" type="ORF">CSOJ01_11490</name>
</gene>
<keyword evidence="2" id="KW-0808">Transferase</keyword>
<dbReference type="GO" id="GO:0016301">
    <property type="term" value="F:kinase activity"/>
    <property type="evidence" value="ECO:0007669"/>
    <property type="project" value="UniProtKB-KW"/>
</dbReference>
<reference evidence="2 3" key="1">
    <citation type="journal article" date="2020" name="Phytopathology">
        <title>Genome Sequence Resources of Colletotrichum truncatum, C. plurivorum, C. musicola, and C. sojae: Four Species Pathogenic to Soybean (Glycine max).</title>
        <authorList>
            <person name="Rogerio F."/>
            <person name="Boufleur T.R."/>
            <person name="Ciampi-Guillardi M."/>
            <person name="Sukno S.A."/>
            <person name="Thon M.R."/>
            <person name="Massola Junior N.S."/>
            <person name="Baroncelli R."/>
        </authorList>
    </citation>
    <scope>NUCLEOTIDE SEQUENCE [LARGE SCALE GENOMIC DNA]</scope>
    <source>
        <strain evidence="2 3">LFN0009</strain>
    </source>
</reference>
<keyword evidence="3" id="KW-1185">Reference proteome</keyword>
<evidence type="ECO:0000256" key="1">
    <source>
        <dbReference type="SAM" id="MobiDB-lite"/>
    </source>
</evidence>
<feature type="region of interest" description="Disordered" evidence="1">
    <location>
        <begin position="318"/>
        <end position="337"/>
    </location>
</feature>
<dbReference type="EMBL" id="WIGN01000266">
    <property type="protein sequence ID" value="KAF6802575.1"/>
    <property type="molecule type" value="Genomic_DNA"/>
</dbReference>
<sequence>MIFVRGASGILGEAPYLHRPVPDDENGRAARLDPGRRDLFDFDSLSWVQQLTQLIITPFWRLPSRPTPRDLYVLASLRQLQRIELLTTSNFLAGPPLPPGHQRGLPFVSAGDLWALLRPLVHLRQLTITLPWVFDEEHTILGGFGKAFPNHSTDARKKSPFNVGLLPPSPATKCLFAHDSSQAGPVWSRAPSPMHKTNPGAESIDNAGAQRDRRPPTAAVHQAGRGAMDLPTRRRGSRLIAGRWLARNNVDRFAYPGGPADAAASSQPSTNASLTIPTHSCRRYSSTNGTTRGALVPIHYPPTYASRRQDKITAVYTHEASQSPPRHGRHQKQQPRHRCGPATLKTINLLPAFINHWIYTERLLSTSSYMLGWHVALTSQSGIVAASVCTDLWATIAIYPRVHTWLYSSSNIHAVVHLKGTSIVRVRPKKAMRVYPGCYYYVTASVFPLALDPPNIVYHWERVDSTVEAYRRTLHIAQISRRSRITRRIDLQRKRDNNDNEDWAEESLQALMGWTPIGLFAAHMYYPRLRVRPLKKLAIPEEHAKQWNTFRVSHDESMNRIRRNIDSKSRYAGHMIVMAHIQLSLRVGGRCARFPGASERRKGGRAASSLYFSLYKRHYPFLRRPGLYTPDRGDNLIVPGTIYAKMPVVNVLGITKIQRVEERY</sequence>
<dbReference type="Proteomes" id="UP000652219">
    <property type="component" value="Unassembled WGS sequence"/>
</dbReference>
<comment type="caution">
    <text evidence="2">The sequence shown here is derived from an EMBL/GenBank/DDBJ whole genome shotgun (WGS) entry which is preliminary data.</text>
</comment>
<name>A0A8H6IY14_9PEZI</name>
<keyword evidence="2" id="KW-0418">Kinase</keyword>
<feature type="compositionally biased region" description="Basic residues" evidence="1">
    <location>
        <begin position="326"/>
        <end position="337"/>
    </location>
</feature>
<accession>A0A8H6IY14</accession>
<organism evidence="2 3">
    <name type="scientific">Colletotrichum sojae</name>
    <dbReference type="NCBI Taxonomy" id="2175907"/>
    <lineage>
        <taxon>Eukaryota</taxon>
        <taxon>Fungi</taxon>
        <taxon>Dikarya</taxon>
        <taxon>Ascomycota</taxon>
        <taxon>Pezizomycotina</taxon>
        <taxon>Sordariomycetes</taxon>
        <taxon>Hypocreomycetidae</taxon>
        <taxon>Glomerellales</taxon>
        <taxon>Glomerellaceae</taxon>
        <taxon>Colletotrichum</taxon>
        <taxon>Colletotrichum orchidearum species complex</taxon>
    </lineage>
</organism>
<dbReference type="AlphaFoldDB" id="A0A8H6IY14"/>
<evidence type="ECO:0000313" key="3">
    <source>
        <dbReference type="Proteomes" id="UP000652219"/>
    </source>
</evidence>